<feature type="domain" description="Secretion system C-terminal sorting" evidence="4">
    <location>
        <begin position="760"/>
        <end position="827"/>
    </location>
</feature>
<protein>
    <submittedName>
        <fullName evidence="5">DUF4114 domain-containing protein</fullName>
    </submittedName>
</protein>
<dbReference type="InterPro" id="IPR025193">
    <property type="entry name" value="DUF4114"/>
</dbReference>
<evidence type="ECO:0000256" key="1">
    <source>
        <dbReference type="ARBA" id="ARBA00022729"/>
    </source>
</evidence>
<dbReference type="Pfam" id="PF18962">
    <property type="entry name" value="Por_Secre_tail"/>
    <property type="match status" value="1"/>
</dbReference>
<evidence type="ECO:0000256" key="2">
    <source>
        <dbReference type="SAM" id="SignalP"/>
    </source>
</evidence>
<sequence length="837" mass="94146">MKQFLLLLATLLTFVWASAQQYGYKYLGDYTSDGTPLYFDGKDDVSQETLDMISNALPEGFPVPNYNPQYITSGYDTDIILDKEADVWVTFVGEGAGYKNVLGFYTYDINQPQLTAPKEEDITIIFPNVSAKYSGGSLETGHRVKIGRFSAGTGIGWVLLANGWKGQVTPGLWQLFSNPDYNPEALEFLRHHNVLLNDPDNERIILGFEDIRRDYASCDNDFNDALFYITANPYEAIKTTNYNKITDHAPVTSGNDGGLESNGDLASLIAKRNFDRNKANSFKNKRALQNKYDKKTYKSLMAKSGNLDGYFPSTGMFGTETSYVSSPEDLLAITNADEVFGIDYYQGTDRVSAALALNTKGEVYNHTKTICDRLNNSKLKDLRTIELQGHKLIYSELERSNGNVEYAVVFSVKEDGADRTVYSRWNLAEYPAGDYKNFQVWGNSMGQVSTVVNEILTNLGQESTLKSNEGENVLPTVFIQNGYYKNGKLHLNIINKSKGTWLLLDGNYKTTEQEGLQNLNTIIDLNGEWEQEIVVESGHLFDMGLSIIAENSYQHDAIYLADGPWGVDYNAQADSVEVFEVAEHQEWDLDGHIVERGVVAKGEVKETINIFRNILAGDLQLPIDDYQYLHFNMKNQTPVEISLVTDATSEWSDRLRYSLDANAEKTQYSLSFSDFVNHEGKNMDFGQLRTIVISVQGDYQNYTSFELEVDQMALTVHGDLQQESENEQEEATTDETNSLDLGDDLISILDPNTELELKNYPNPFVEYTEISLPEKSNIVNVYVVNLSGQVLYAETHAPTGNKNTIRLELGHLSKGMYMYQLGDVTNNKLYSGKILRQ</sequence>
<reference evidence="6" key="1">
    <citation type="journal article" date="2019" name="Int. J. Syst. Evol. Microbiol.">
        <title>The Global Catalogue of Microorganisms (GCM) 10K type strain sequencing project: providing services to taxonomists for standard genome sequencing and annotation.</title>
        <authorList>
            <consortium name="The Broad Institute Genomics Platform"/>
            <consortium name="The Broad Institute Genome Sequencing Center for Infectious Disease"/>
            <person name="Wu L."/>
            <person name="Ma J."/>
        </authorList>
    </citation>
    <scope>NUCLEOTIDE SEQUENCE [LARGE SCALE GENOMIC DNA]</scope>
    <source>
        <strain evidence="6">CGMCC 1.15774</strain>
    </source>
</reference>
<evidence type="ECO:0000259" key="3">
    <source>
        <dbReference type="Pfam" id="PF13448"/>
    </source>
</evidence>
<dbReference type="EMBL" id="JBHSCL010000004">
    <property type="protein sequence ID" value="MFC4220597.1"/>
    <property type="molecule type" value="Genomic_DNA"/>
</dbReference>
<accession>A0ABV8PKS1</accession>
<keyword evidence="1 2" id="KW-0732">Signal</keyword>
<feature type="signal peptide" evidence="2">
    <location>
        <begin position="1"/>
        <end position="19"/>
    </location>
</feature>
<name>A0ABV8PKS1_9FLAO</name>
<comment type="caution">
    <text evidence="5">The sequence shown here is derived from an EMBL/GenBank/DDBJ whole genome shotgun (WGS) entry which is preliminary data.</text>
</comment>
<dbReference type="NCBIfam" id="TIGR04183">
    <property type="entry name" value="Por_Secre_tail"/>
    <property type="match status" value="1"/>
</dbReference>
<evidence type="ECO:0000313" key="5">
    <source>
        <dbReference type="EMBL" id="MFC4220597.1"/>
    </source>
</evidence>
<dbReference type="InterPro" id="IPR026444">
    <property type="entry name" value="Secre_tail"/>
</dbReference>
<evidence type="ECO:0000313" key="6">
    <source>
        <dbReference type="Proteomes" id="UP001595841"/>
    </source>
</evidence>
<dbReference type="RefSeq" id="WP_379764309.1">
    <property type="nucleotide sequence ID" value="NZ_JBHSCL010000004.1"/>
</dbReference>
<evidence type="ECO:0000259" key="4">
    <source>
        <dbReference type="Pfam" id="PF18962"/>
    </source>
</evidence>
<dbReference type="Pfam" id="PF13448">
    <property type="entry name" value="DUF4114"/>
    <property type="match status" value="1"/>
</dbReference>
<organism evidence="5 6">
    <name type="scientific">Flagellimonas marina</name>
    <dbReference type="NCBI Taxonomy" id="1775168"/>
    <lineage>
        <taxon>Bacteria</taxon>
        <taxon>Pseudomonadati</taxon>
        <taxon>Bacteroidota</taxon>
        <taxon>Flavobacteriia</taxon>
        <taxon>Flavobacteriales</taxon>
        <taxon>Flavobacteriaceae</taxon>
        <taxon>Flagellimonas</taxon>
    </lineage>
</organism>
<proteinExistence type="predicted"/>
<dbReference type="Proteomes" id="UP001595841">
    <property type="component" value="Unassembled WGS sequence"/>
</dbReference>
<feature type="chain" id="PRO_5046988940" evidence="2">
    <location>
        <begin position="20"/>
        <end position="837"/>
    </location>
</feature>
<keyword evidence="6" id="KW-1185">Reference proteome</keyword>
<gene>
    <name evidence="5" type="ORF">ACFOWS_10650</name>
</gene>
<feature type="domain" description="DUF4114" evidence="3">
    <location>
        <begin position="149"/>
        <end position="232"/>
    </location>
</feature>